<keyword evidence="4" id="KW-1185">Reference proteome</keyword>
<evidence type="ECO:0000259" key="2">
    <source>
        <dbReference type="Pfam" id="PF03372"/>
    </source>
</evidence>
<reference evidence="3 4" key="1">
    <citation type="submission" date="2021-01" db="EMBL/GenBank/DDBJ databases">
        <title>Whole genome shotgun sequence of Catellatospora chokoriensis NBRC 107358.</title>
        <authorList>
            <person name="Komaki H."/>
            <person name="Tamura T."/>
        </authorList>
    </citation>
    <scope>NUCLEOTIDE SEQUENCE [LARGE SCALE GENOMIC DNA]</scope>
    <source>
        <strain evidence="3 4">NBRC 107358</strain>
    </source>
</reference>
<keyword evidence="3" id="KW-0378">Hydrolase</keyword>
<evidence type="ECO:0000256" key="1">
    <source>
        <dbReference type="SAM" id="Phobius"/>
    </source>
</evidence>
<dbReference type="InterPro" id="IPR036691">
    <property type="entry name" value="Endo/exonu/phosph_ase_sf"/>
</dbReference>
<evidence type="ECO:0000313" key="4">
    <source>
        <dbReference type="Proteomes" id="UP000619293"/>
    </source>
</evidence>
<keyword evidence="1" id="KW-0812">Transmembrane</keyword>
<evidence type="ECO:0000313" key="3">
    <source>
        <dbReference type="EMBL" id="GIF87059.1"/>
    </source>
</evidence>
<dbReference type="InterPro" id="IPR005135">
    <property type="entry name" value="Endo/exonuclease/phosphatase"/>
</dbReference>
<feature type="transmembrane region" description="Helical" evidence="1">
    <location>
        <begin position="37"/>
        <end position="58"/>
    </location>
</feature>
<dbReference type="EMBL" id="BONG01000001">
    <property type="protein sequence ID" value="GIF87059.1"/>
    <property type="molecule type" value="Genomic_DNA"/>
</dbReference>
<proteinExistence type="predicted"/>
<dbReference type="GO" id="GO:0004519">
    <property type="term" value="F:endonuclease activity"/>
    <property type="evidence" value="ECO:0007669"/>
    <property type="project" value="UniProtKB-KW"/>
</dbReference>
<dbReference type="SUPFAM" id="SSF56219">
    <property type="entry name" value="DNase I-like"/>
    <property type="match status" value="1"/>
</dbReference>
<dbReference type="Pfam" id="PF03372">
    <property type="entry name" value="Exo_endo_phos"/>
    <property type="match status" value="1"/>
</dbReference>
<keyword evidence="3" id="KW-0540">Nuclease</keyword>
<gene>
    <name evidence="3" type="ORF">Cch02nite_05030</name>
</gene>
<keyword evidence="1" id="KW-0472">Membrane</keyword>
<name>A0A8J3JR98_9ACTN</name>
<keyword evidence="1" id="KW-1133">Transmembrane helix</keyword>
<sequence>MKRFLLSALPWVLALPAAVWAVFRIAGWDDSYPMAQLMAFTPYVAAGCLVPLAVLLVWRRWAAAALAAVTAVALAAVVLPRWFADGDPTAGAAGATLRVMSANVLVGSAGPAELVDLVRTRRVDVLALQEVTPDFLAAADAAGMRDELPYRADYAVPGVEGSALLSRHPLRGAGVRVNPGGFQQAHAEVSVPGGGSVLVESAHPLAPWADFVTPLWKRGFEGQPRATPQGPVRVLLGDFNATLDHHLLRDLIDSGYRDAADVLGRGLSGTWGPYDGDTIPPVTLDRVLADRRVGVKDFQVLELPRSDHRPVYAELVLP</sequence>
<feature type="domain" description="Endonuclease/exonuclease/phosphatase" evidence="2">
    <location>
        <begin position="100"/>
        <end position="308"/>
    </location>
</feature>
<dbReference type="Proteomes" id="UP000619293">
    <property type="component" value="Unassembled WGS sequence"/>
</dbReference>
<dbReference type="AlphaFoldDB" id="A0A8J3JR98"/>
<feature type="transmembrane region" description="Helical" evidence="1">
    <location>
        <begin position="65"/>
        <end position="83"/>
    </location>
</feature>
<accession>A0A8J3JR98</accession>
<dbReference type="Gene3D" id="3.60.10.10">
    <property type="entry name" value="Endonuclease/exonuclease/phosphatase"/>
    <property type="match status" value="1"/>
</dbReference>
<keyword evidence="3" id="KW-0255">Endonuclease</keyword>
<organism evidence="3 4">
    <name type="scientific">Catellatospora chokoriensis</name>
    <dbReference type="NCBI Taxonomy" id="310353"/>
    <lineage>
        <taxon>Bacteria</taxon>
        <taxon>Bacillati</taxon>
        <taxon>Actinomycetota</taxon>
        <taxon>Actinomycetes</taxon>
        <taxon>Micromonosporales</taxon>
        <taxon>Micromonosporaceae</taxon>
        <taxon>Catellatospora</taxon>
    </lineage>
</organism>
<comment type="caution">
    <text evidence="3">The sequence shown here is derived from an EMBL/GenBank/DDBJ whole genome shotgun (WGS) entry which is preliminary data.</text>
</comment>
<protein>
    <submittedName>
        <fullName evidence="3">Endonuclease</fullName>
    </submittedName>
</protein>